<dbReference type="RefSeq" id="WP_226178790.1">
    <property type="nucleotide sequence ID" value="NZ_JAJADR010000006.1"/>
</dbReference>
<reference evidence="1" key="1">
    <citation type="submission" date="2021-10" db="EMBL/GenBank/DDBJ databases">
        <authorList>
            <person name="Dean J.D."/>
            <person name="Kim M.K."/>
            <person name="Newey C.N."/>
            <person name="Stoker T.S."/>
            <person name="Thompson D.W."/>
            <person name="Grose J.H."/>
        </authorList>
    </citation>
    <scope>NUCLEOTIDE SEQUENCE</scope>
    <source>
        <strain evidence="1">BT178</strain>
    </source>
</reference>
<proteinExistence type="predicted"/>
<accession>A0ABS8AWW6</accession>
<dbReference type="EMBL" id="JAJADR010000006">
    <property type="protein sequence ID" value="MCB2410305.1"/>
    <property type="molecule type" value="Genomic_DNA"/>
</dbReference>
<dbReference type="Proteomes" id="UP001165296">
    <property type="component" value="Unassembled WGS sequence"/>
</dbReference>
<organism evidence="1 2">
    <name type="scientific">Hymenobacter lucidus</name>
    <dbReference type="NCBI Taxonomy" id="2880930"/>
    <lineage>
        <taxon>Bacteria</taxon>
        <taxon>Pseudomonadati</taxon>
        <taxon>Bacteroidota</taxon>
        <taxon>Cytophagia</taxon>
        <taxon>Cytophagales</taxon>
        <taxon>Hymenobacteraceae</taxon>
        <taxon>Hymenobacter</taxon>
    </lineage>
</organism>
<name>A0ABS8AWW6_9BACT</name>
<sequence>MESHLERTFADADRKEIKGLWCDGILMPLPESQLTKKAVNDTRQIVTKAFIGHSDTSTYSLIIDFGKFSLRRYAKGTSLVDCVPSAESMDWISIDIDNQLIRIQLK</sequence>
<evidence type="ECO:0000313" key="1">
    <source>
        <dbReference type="EMBL" id="MCB2410305.1"/>
    </source>
</evidence>
<evidence type="ECO:0000313" key="2">
    <source>
        <dbReference type="Proteomes" id="UP001165296"/>
    </source>
</evidence>
<protein>
    <submittedName>
        <fullName evidence="1">Uncharacterized protein</fullName>
    </submittedName>
</protein>
<gene>
    <name evidence="1" type="ORF">LGH74_20095</name>
</gene>
<comment type="caution">
    <text evidence="1">The sequence shown here is derived from an EMBL/GenBank/DDBJ whole genome shotgun (WGS) entry which is preliminary data.</text>
</comment>
<keyword evidence="2" id="KW-1185">Reference proteome</keyword>